<proteinExistence type="predicted"/>
<dbReference type="EMBL" id="JBHRWK010000017">
    <property type="protein sequence ID" value="MFC3450304.1"/>
    <property type="molecule type" value="Genomic_DNA"/>
</dbReference>
<comment type="caution">
    <text evidence="1">The sequence shown here is derived from an EMBL/GenBank/DDBJ whole genome shotgun (WGS) entry which is preliminary data.</text>
</comment>
<name>A0ABV7NU42_9PSEU</name>
<keyword evidence="2" id="KW-1185">Reference proteome</keyword>
<reference evidence="2" key="1">
    <citation type="journal article" date="2019" name="Int. J. Syst. Evol. Microbiol.">
        <title>The Global Catalogue of Microorganisms (GCM) 10K type strain sequencing project: providing services to taxonomists for standard genome sequencing and annotation.</title>
        <authorList>
            <consortium name="The Broad Institute Genomics Platform"/>
            <consortium name="The Broad Institute Genome Sequencing Center for Infectious Disease"/>
            <person name="Wu L."/>
            <person name="Ma J."/>
        </authorList>
    </citation>
    <scope>NUCLEOTIDE SEQUENCE [LARGE SCALE GENOMIC DNA]</scope>
    <source>
        <strain evidence="2">CGMCC 4.7676</strain>
    </source>
</reference>
<organism evidence="1 2">
    <name type="scientific">Amycolatopsis speibonae</name>
    <dbReference type="NCBI Taxonomy" id="1450224"/>
    <lineage>
        <taxon>Bacteria</taxon>
        <taxon>Bacillati</taxon>
        <taxon>Actinomycetota</taxon>
        <taxon>Actinomycetes</taxon>
        <taxon>Pseudonocardiales</taxon>
        <taxon>Pseudonocardiaceae</taxon>
        <taxon>Amycolatopsis</taxon>
    </lineage>
</organism>
<gene>
    <name evidence="1" type="ORF">ACFOSH_12755</name>
</gene>
<protein>
    <submittedName>
        <fullName evidence="1">Uncharacterized protein</fullName>
    </submittedName>
</protein>
<evidence type="ECO:0000313" key="2">
    <source>
        <dbReference type="Proteomes" id="UP001595645"/>
    </source>
</evidence>
<dbReference type="Proteomes" id="UP001595645">
    <property type="component" value="Unassembled WGS sequence"/>
</dbReference>
<evidence type="ECO:0000313" key="1">
    <source>
        <dbReference type="EMBL" id="MFC3450304.1"/>
    </source>
</evidence>
<sequence>MKPIGFWFAHLHQALASSMDKILADEALSPFEELTEVVSDPRTHGRVDTESHLTPSGREMHLHLETKVGVLERMAANLARE</sequence>
<accession>A0ABV7NU42</accession>
<dbReference type="RefSeq" id="WP_378239009.1">
    <property type="nucleotide sequence ID" value="NZ_JBHRWK010000017.1"/>
</dbReference>